<keyword evidence="1 2" id="KW-0727">SH2 domain</keyword>
<dbReference type="AlphaFoldDB" id="A0A0B6YA82"/>
<dbReference type="PANTHER" id="PTHR15126">
    <property type="entry name" value="SH3-BINDING"/>
    <property type="match status" value="1"/>
</dbReference>
<reference evidence="6" key="1">
    <citation type="submission" date="2014-12" db="EMBL/GenBank/DDBJ databases">
        <title>Insight into the proteome of Arion vulgaris.</title>
        <authorList>
            <person name="Aradska J."/>
            <person name="Bulat T."/>
            <person name="Smidak R."/>
            <person name="Sarate P."/>
            <person name="Gangsoo J."/>
            <person name="Sialana F."/>
            <person name="Bilban M."/>
            <person name="Lubec G."/>
        </authorList>
    </citation>
    <scope>NUCLEOTIDE SEQUENCE</scope>
    <source>
        <tissue evidence="6">Skin</tissue>
    </source>
</reference>
<protein>
    <recommendedName>
        <fullName evidence="7">PH domain-containing protein</fullName>
    </recommendedName>
</protein>
<organism evidence="6">
    <name type="scientific">Arion vulgaris</name>
    <dbReference type="NCBI Taxonomy" id="1028688"/>
    <lineage>
        <taxon>Eukaryota</taxon>
        <taxon>Metazoa</taxon>
        <taxon>Spiralia</taxon>
        <taxon>Lophotrochozoa</taxon>
        <taxon>Mollusca</taxon>
        <taxon>Gastropoda</taxon>
        <taxon>Heterobranchia</taxon>
        <taxon>Euthyneura</taxon>
        <taxon>Panpulmonata</taxon>
        <taxon>Eupulmonata</taxon>
        <taxon>Stylommatophora</taxon>
        <taxon>Helicina</taxon>
        <taxon>Arionoidea</taxon>
        <taxon>Arionidae</taxon>
        <taxon>Arion</taxon>
    </lineage>
</organism>
<dbReference type="PANTHER" id="PTHR15126:SF4">
    <property type="entry name" value="SH3 DOMAIN-BINDING PROTEIN 2"/>
    <property type="match status" value="1"/>
</dbReference>
<dbReference type="GO" id="GO:0017124">
    <property type="term" value="F:SH3 domain binding"/>
    <property type="evidence" value="ECO:0007669"/>
    <property type="project" value="TreeGrafter"/>
</dbReference>
<evidence type="ECO:0000259" key="5">
    <source>
        <dbReference type="PROSITE" id="PS50003"/>
    </source>
</evidence>
<dbReference type="GO" id="GO:0007165">
    <property type="term" value="P:signal transduction"/>
    <property type="evidence" value="ECO:0007669"/>
    <property type="project" value="InterPro"/>
</dbReference>
<dbReference type="PROSITE" id="PS50003">
    <property type="entry name" value="PH_DOMAIN"/>
    <property type="match status" value="1"/>
</dbReference>
<feature type="compositionally biased region" description="Low complexity" evidence="3">
    <location>
        <begin position="196"/>
        <end position="207"/>
    </location>
</feature>
<dbReference type="Pfam" id="PF00169">
    <property type="entry name" value="PH"/>
    <property type="match status" value="1"/>
</dbReference>
<evidence type="ECO:0000256" key="1">
    <source>
        <dbReference type="ARBA" id="ARBA00022999"/>
    </source>
</evidence>
<dbReference type="CDD" id="cd00173">
    <property type="entry name" value="SH2"/>
    <property type="match status" value="1"/>
</dbReference>
<dbReference type="Pfam" id="PF00017">
    <property type="entry name" value="SH2"/>
    <property type="match status" value="1"/>
</dbReference>
<dbReference type="InterPro" id="IPR001849">
    <property type="entry name" value="PH_domain"/>
</dbReference>
<evidence type="ECO:0000256" key="3">
    <source>
        <dbReference type="SAM" id="MobiDB-lite"/>
    </source>
</evidence>
<gene>
    <name evidence="6" type="primary">ORF19645</name>
</gene>
<dbReference type="InterPro" id="IPR011993">
    <property type="entry name" value="PH-like_dom_sf"/>
</dbReference>
<dbReference type="PROSITE" id="PS50001">
    <property type="entry name" value="SH2"/>
    <property type="match status" value="1"/>
</dbReference>
<proteinExistence type="predicted"/>
<dbReference type="Gene3D" id="3.30.505.10">
    <property type="entry name" value="SH2 domain"/>
    <property type="match status" value="1"/>
</dbReference>
<dbReference type="Gene3D" id="2.30.29.30">
    <property type="entry name" value="Pleckstrin-homology domain (PH domain)/Phosphotyrosine-binding domain (PTB)"/>
    <property type="match status" value="1"/>
</dbReference>
<evidence type="ECO:0000259" key="4">
    <source>
        <dbReference type="PROSITE" id="PS50001"/>
    </source>
</evidence>
<feature type="compositionally biased region" description="Basic and acidic residues" evidence="3">
    <location>
        <begin position="224"/>
        <end position="233"/>
    </location>
</feature>
<dbReference type="SUPFAM" id="SSF50729">
    <property type="entry name" value="PH domain-like"/>
    <property type="match status" value="1"/>
</dbReference>
<evidence type="ECO:0000313" key="6">
    <source>
        <dbReference type="EMBL" id="CEK53257.1"/>
    </source>
</evidence>
<evidence type="ECO:0008006" key="7">
    <source>
        <dbReference type="Google" id="ProtNLM"/>
    </source>
</evidence>
<dbReference type="SUPFAM" id="SSF55550">
    <property type="entry name" value="SH2 domain"/>
    <property type="match status" value="1"/>
</dbReference>
<accession>A0A0B6YA82</accession>
<dbReference type="InterPro" id="IPR035848">
    <property type="entry name" value="SH3BP2"/>
</dbReference>
<dbReference type="InterPro" id="IPR036860">
    <property type="entry name" value="SH2_dom_sf"/>
</dbReference>
<feature type="compositionally biased region" description="Polar residues" evidence="3">
    <location>
        <begin position="208"/>
        <end position="223"/>
    </location>
</feature>
<sequence length="425" mass="47853">MSTLLKTKLSRKSIIAAQDLLTLQDTVVKSGLLRKKGKTLNVGKWPHRFVILSYDHIYIFANETSKAQNSKFGLIGYNKVTRCEFKGQSWCFSVVPADNIDSLSSKTFACVSDADRKSWMIAIKSQMYAANNIPKPVQYVSDKMTSRKTIIQDDDYDSLEQLVYTPAAGIQNQSDLFYDDEGDEDDFDEENISCGSQASLQSSNNSQPTSTATHTITRNNSARSDSHAYEQYDPRNTVKPPTVSDVGGNRRLPTDPQPRPPVDLPETSSGVTNSRRSEQAKPPRYSEVCPEENDVSETCEYVNLGVSLQLDDKNIKQNTLESMCTVIDITDRDQLIAMLKKRVDPGTYLIRKSRQSDQKVLSFLAQNGQVKEFKILGTVDRPTLDNNRSFECIEELLRHYSLVDPLPRMTEFLERGFYQTGSGET</sequence>
<evidence type="ECO:0000256" key="2">
    <source>
        <dbReference type="PROSITE-ProRule" id="PRU00191"/>
    </source>
</evidence>
<name>A0A0B6YA82_9EUPU</name>
<feature type="domain" description="PH" evidence="5">
    <location>
        <begin position="26"/>
        <end position="128"/>
    </location>
</feature>
<feature type="region of interest" description="Disordered" evidence="3">
    <location>
        <begin position="196"/>
        <end position="291"/>
    </location>
</feature>
<dbReference type="EMBL" id="HACG01006392">
    <property type="protein sequence ID" value="CEK53257.1"/>
    <property type="molecule type" value="Transcribed_RNA"/>
</dbReference>
<dbReference type="InterPro" id="IPR000980">
    <property type="entry name" value="SH2"/>
</dbReference>
<dbReference type="SMART" id="SM00233">
    <property type="entry name" value="PH"/>
    <property type="match status" value="1"/>
</dbReference>
<feature type="domain" description="SH2" evidence="4">
    <location>
        <begin position="329"/>
        <end position="401"/>
    </location>
</feature>